<dbReference type="InterPro" id="IPR050194">
    <property type="entry name" value="Glycosyltransferase_grp1"/>
</dbReference>
<reference evidence="1 2" key="1">
    <citation type="submission" date="2022-10" db="EMBL/GenBank/DDBJ databases">
        <title>paucibacter sp. hw8 Genome sequencing.</title>
        <authorList>
            <person name="Park S."/>
        </authorList>
    </citation>
    <scope>NUCLEOTIDE SEQUENCE [LARGE SCALE GENOMIC DNA]</scope>
    <source>
        <strain evidence="2">hw8</strain>
    </source>
</reference>
<evidence type="ECO:0000313" key="1">
    <source>
        <dbReference type="EMBL" id="MDC8786689.1"/>
    </source>
</evidence>
<sequence length="390" mass="43654">MVGEKHYVGMQNERPVGVNSRVLFAQRRLPHYRVPFLEEARRLLAARGIAFDFIYGEPTLEEASKNDEGHLVWAKRMAVTRYALGGKLCWQPFSTKGYDLVIVSQENRLLINHWLCRPWRGFKLAFFSHGANLSAGNRSSLKEKFRRWTTQRADWMFAYTVLSAKLMTEVGFDSAHITVMNNSVDTHALRADLASVADIDRQALRMRYNLVFGKTGLFLGSMYEGKGLDVLLHTARWVHERDPEFRLLVVGDGPARQAFQRDIAQMPWVHWVGAQRGRDKAGYMAVSDFLLIPGVVGLSILDGFAANLPLLTCKVLGHGPEIAYLEQGKNGLMSESRPADYAQMVGDVCADPTKLTALKEGARLSGQKYSVEAMAKNFVTGICQSLGLLS</sequence>
<name>A0ABT5KUU5_9BURK</name>
<organism evidence="1 2">
    <name type="scientific">Roseateles koreensis</name>
    <dbReference type="NCBI Taxonomy" id="2987526"/>
    <lineage>
        <taxon>Bacteria</taxon>
        <taxon>Pseudomonadati</taxon>
        <taxon>Pseudomonadota</taxon>
        <taxon>Betaproteobacteria</taxon>
        <taxon>Burkholderiales</taxon>
        <taxon>Sphaerotilaceae</taxon>
        <taxon>Roseateles</taxon>
    </lineage>
</organism>
<comment type="caution">
    <text evidence="1">The sequence shown here is derived from an EMBL/GenBank/DDBJ whole genome shotgun (WGS) entry which is preliminary data.</text>
</comment>
<dbReference type="RefSeq" id="WP_273597805.1">
    <property type="nucleotide sequence ID" value="NZ_JAQQXS010000015.1"/>
</dbReference>
<evidence type="ECO:0000313" key="2">
    <source>
        <dbReference type="Proteomes" id="UP001219862"/>
    </source>
</evidence>
<dbReference type="CDD" id="cd03801">
    <property type="entry name" value="GT4_PimA-like"/>
    <property type="match status" value="1"/>
</dbReference>
<dbReference type="Pfam" id="PF13692">
    <property type="entry name" value="Glyco_trans_1_4"/>
    <property type="match status" value="1"/>
</dbReference>
<gene>
    <name evidence="1" type="ORF">PRZ01_15975</name>
</gene>
<accession>A0ABT5KUU5</accession>
<dbReference type="PANTHER" id="PTHR45947">
    <property type="entry name" value="SULFOQUINOVOSYL TRANSFERASE SQD2"/>
    <property type="match status" value="1"/>
</dbReference>
<proteinExistence type="predicted"/>
<dbReference type="EMBL" id="JAQQXS010000015">
    <property type="protein sequence ID" value="MDC8786689.1"/>
    <property type="molecule type" value="Genomic_DNA"/>
</dbReference>
<dbReference type="PANTHER" id="PTHR45947:SF3">
    <property type="entry name" value="SULFOQUINOVOSYL TRANSFERASE SQD2"/>
    <property type="match status" value="1"/>
</dbReference>
<dbReference type="SUPFAM" id="SSF53756">
    <property type="entry name" value="UDP-Glycosyltransferase/glycogen phosphorylase"/>
    <property type="match status" value="1"/>
</dbReference>
<dbReference type="Gene3D" id="3.40.50.2000">
    <property type="entry name" value="Glycogen Phosphorylase B"/>
    <property type="match status" value="2"/>
</dbReference>
<dbReference type="Proteomes" id="UP001219862">
    <property type="component" value="Unassembled WGS sequence"/>
</dbReference>
<keyword evidence="2" id="KW-1185">Reference proteome</keyword>
<protein>
    <submittedName>
        <fullName evidence="1">Glycosyltransferase family 4 protein</fullName>
    </submittedName>
</protein>